<dbReference type="InterPro" id="IPR002748">
    <property type="entry name" value="CbiD"/>
</dbReference>
<dbReference type="Gene3D" id="3.30.2110.10">
    <property type="entry name" value="CbiD-like"/>
    <property type="match status" value="1"/>
</dbReference>
<dbReference type="HAMAP" id="MF_00787">
    <property type="entry name" value="CbiD"/>
    <property type="match status" value="1"/>
</dbReference>
<comment type="caution">
    <text evidence="6">The sequence shown here is derived from an EMBL/GenBank/DDBJ whole genome shotgun (WGS) entry which is preliminary data.</text>
</comment>
<dbReference type="PANTHER" id="PTHR35863:SF1">
    <property type="entry name" value="COBALT-PRECORRIN-5B C(1)-METHYLTRANSFERASE"/>
    <property type="match status" value="1"/>
</dbReference>
<proteinExistence type="inferred from homology"/>
<protein>
    <recommendedName>
        <fullName evidence="5">Cobalt-precorrin-5B C(1)-methyltransferase</fullName>
        <ecNumber evidence="5">2.1.1.195</ecNumber>
    </recommendedName>
    <alternativeName>
        <fullName evidence="5">Cobalt-precorrin-6A synthase</fullName>
    </alternativeName>
</protein>
<dbReference type="Pfam" id="PF01888">
    <property type="entry name" value="CbiD"/>
    <property type="match status" value="1"/>
</dbReference>
<dbReference type="GO" id="GO:0032259">
    <property type="term" value="P:methylation"/>
    <property type="evidence" value="ECO:0007669"/>
    <property type="project" value="UniProtKB-KW"/>
</dbReference>
<evidence type="ECO:0000256" key="3">
    <source>
        <dbReference type="ARBA" id="ARBA00022679"/>
    </source>
</evidence>
<keyword evidence="3 5" id="KW-0808">Transferase</keyword>
<dbReference type="AlphaFoldDB" id="A0A5A8F4B4"/>
<dbReference type="GO" id="GO:0019251">
    <property type="term" value="P:anaerobic cobalamin biosynthetic process"/>
    <property type="evidence" value="ECO:0007669"/>
    <property type="project" value="UniProtKB-UniRule"/>
</dbReference>
<evidence type="ECO:0000313" key="7">
    <source>
        <dbReference type="Proteomes" id="UP000322876"/>
    </source>
</evidence>
<gene>
    <name evidence="5 6" type="primary">cbiD</name>
    <name evidence="6" type="ORF">FHQ18_08885</name>
</gene>
<dbReference type="Proteomes" id="UP000322876">
    <property type="component" value="Unassembled WGS sequence"/>
</dbReference>
<accession>A0A5A8F4B4</accession>
<dbReference type="UniPathway" id="UPA00148">
    <property type="reaction ID" value="UER00227"/>
</dbReference>
<evidence type="ECO:0000256" key="1">
    <source>
        <dbReference type="ARBA" id="ARBA00022573"/>
    </source>
</evidence>
<comment type="similarity">
    <text evidence="5">Belongs to the CbiD family.</text>
</comment>
<dbReference type="PANTHER" id="PTHR35863">
    <property type="entry name" value="COBALT-PRECORRIN-5B C(1)-METHYLTRANSFERASE"/>
    <property type="match status" value="1"/>
</dbReference>
<dbReference type="PIRSF" id="PIRSF026782">
    <property type="entry name" value="CbiD"/>
    <property type="match status" value="1"/>
</dbReference>
<dbReference type="InterPro" id="IPR036074">
    <property type="entry name" value="CbiD_sf"/>
</dbReference>
<comment type="pathway">
    <text evidence="5">Cofactor biosynthesis; adenosylcobalamin biosynthesis; cob(II)yrinate a,c-diamide from sirohydrochlorin (anaerobic route): step 6/10.</text>
</comment>
<comment type="function">
    <text evidence="5">Catalyzes the methylation of C-1 in cobalt-precorrin-5B to form cobalt-precorrin-6A.</text>
</comment>
<dbReference type="EC" id="2.1.1.195" evidence="5"/>
<reference evidence="6 7" key="1">
    <citation type="submission" date="2019-06" db="EMBL/GenBank/DDBJ databases">
        <title>Genomic insights into carbon and energy metabolism of Deferribacter autotrophicus revealed new metabolic traits in the phylum Deferribacteres.</title>
        <authorList>
            <person name="Slobodkin A.I."/>
            <person name="Slobodkina G.B."/>
            <person name="Allioux M."/>
            <person name="Alain K."/>
            <person name="Jebbar M."/>
            <person name="Shadrin V."/>
            <person name="Kublanov I.V."/>
            <person name="Toshchakov S.V."/>
            <person name="Bonch-Osmolovskaya E.A."/>
        </authorList>
    </citation>
    <scope>NUCLEOTIDE SEQUENCE [LARGE SCALE GENOMIC DNA]</scope>
    <source>
        <strain evidence="6 7">SL50</strain>
    </source>
</reference>
<keyword evidence="4 5" id="KW-0949">S-adenosyl-L-methionine</keyword>
<evidence type="ECO:0000256" key="4">
    <source>
        <dbReference type="ARBA" id="ARBA00022691"/>
    </source>
</evidence>
<dbReference type="OrthoDB" id="6439987at2"/>
<evidence type="ECO:0000256" key="2">
    <source>
        <dbReference type="ARBA" id="ARBA00022603"/>
    </source>
</evidence>
<dbReference type="NCBIfam" id="TIGR00312">
    <property type="entry name" value="cbiD"/>
    <property type="match status" value="1"/>
</dbReference>
<dbReference type="EMBL" id="VFJB01000006">
    <property type="protein sequence ID" value="KAA0257883.1"/>
    <property type="molecule type" value="Genomic_DNA"/>
</dbReference>
<comment type="catalytic activity">
    <reaction evidence="5">
        <text>Co-precorrin-5B + S-adenosyl-L-methionine = Co-precorrin-6A + S-adenosyl-L-homocysteine</text>
        <dbReference type="Rhea" id="RHEA:26285"/>
        <dbReference type="ChEBI" id="CHEBI:57856"/>
        <dbReference type="ChEBI" id="CHEBI:59789"/>
        <dbReference type="ChEBI" id="CHEBI:60063"/>
        <dbReference type="ChEBI" id="CHEBI:60064"/>
        <dbReference type="EC" id="2.1.1.195"/>
    </reaction>
</comment>
<dbReference type="GO" id="GO:0043780">
    <property type="term" value="F:cobalt-precorrin-5B C1-methyltransferase activity"/>
    <property type="evidence" value="ECO:0007669"/>
    <property type="project" value="RHEA"/>
</dbReference>
<keyword evidence="1 5" id="KW-0169">Cobalamin biosynthesis</keyword>
<name>A0A5A8F4B4_9BACT</name>
<evidence type="ECO:0000313" key="6">
    <source>
        <dbReference type="EMBL" id="KAA0257883.1"/>
    </source>
</evidence>
<keyword evidence="2 5" id="KW-0489">Methyltransferase</keyword>
<organism evidence="6 7">
    <name type="scientific">Deferribacter autotrophicus</name>
    <dbReference type="NCBI Taxonomy" id="500465"/>
    <lineage>
        <taxon>Bacteria</taxon>
        <taxon>Pseudomonadati</taxon>
        <taxon>Deferribacterota</taxon>
        <taxon>Deferribacteres</taxon>
        <taxon>Deferribacterales</taxon>
        <taxon>Deferribacteraceae</taxon>
        <taxon>Deferribacter</taxon>
    </lineage>
</organism>
<sequence length="325" mass="35350">MKTGITTGTAATAAAKGALIKILKGVIPDKVDVVLPDKRILEIPLILKNDMVGVKKWSGDDPDVTDGIEIFAKVDFTKDDGVVQIKGGEGVGVVTKPGLQIKVGEAAINPVPRRMIEENLKPLLPEGVGVEVTIIVPDGVKIAEKTFNSRLGIVGGISIIGTTGIVKPMSLEALIQTIKCEIDVLLASKVKDIWLVPGNIGEKCLKAFMDVETVIVSNYFEDALNYLRERQVEKVGVAGHPGKIAKLAMGYFNTHSKNSPQANSYIKKVLNVDDDFNTVEEICGKYCFDKIAEEVSKKVKERYGFSKVDVVLFDMKCRLVGKFYD</sequence>
<keyword evidence="7" id="KW-1185">Reference proteome</keyword>
<dbReference type="SUPFAM" id="SSF111342">
    <property type="entry name" value="CbiD-like"/>
    <property type="match status" value="1"/>
</dbReference>
<evidence type="ECO:0000256" key="5">
    <source>
        <dbReference type="HAMAP-Rule" id="MF_00787"/>
    </source>
</evidence>